<dbReference type="RefSeq" id="WP_345557920.1">
    <property type="nucleotide sequence ID" value="NZ_BAABIK010000023.1"/>
</dbReference>
<sequence>MPGSHPLSGVVDWVNERDLYFKTDLLSARDPEPRGAEWVRLDRVPERVPELLDRLTEASCQGHRISASAFLAADLGRQVLTLAAMSAYLTGRAPRLEPHLLWVRRMEGGRLDRLALRRSDAAVLPGDPMAGRPDTVTVESERELDRWFVGSAAAVLEPAVHAVRATTRFGLRPQWSMVADALHAALLLASEEVGADQAAAWERARRMVECLNLDRSRVAPRQRPFPVALAGRPQHRPERMFMVAGGCCFYYRFSGQRCATCPLSTDEERERLLRGHFEPQAQAGTAGA</sequence>
<protein>
    <submittedName>
        <fullName evidence="1">(2Fe-2S)-binding protein</fullName>
    </submittedName>
</protein>
<dbReference type="EMBL" id="BAABIK010000023">
    <property type="protein sequence ID" value="GAA4950408.1"/>
    <property type="molecule type" value="Genomic_DNA"/>
</dbReference>
<organism evidence="1 2">
    <name type="scientific">Streptomonospora halophila</name>
    <dbReference type="NCBI Taxonomy" id="427369"/>
    <lineage>
        <taxon>Bacteria</taxon>
        <taxon>Bacillati</taxon>
        <taxon>Actinomycetota</taxon>
        <taxon>Actinomycetes</taxon>
        <taxon>Streptosporangiales</taxon>
        <taxon>Nocardiopsidaceae</taxon>
        <taxon>Streptomonospora</taxon>
    </lineage>
</organism>
<accession>A0ABP9GQ77</accession>
<comment type="caution">
    <text evidence="1">The sequence shown here is derived from an EMBL/GenBank/DDBJ whole genome shotgun (WGS) entry which is preliminary data.</text>
</comment>
<reference evidence="2" key="1">
    <citation type="journal article" date="2019" name="Int. J. Syst. Evol. Microbiol.">
        <title>The Global Catalogue of Microorganisms (GCM) 10K type strain sequencing project: providing services to taxonomists for standard genome sequencing and annotation.</title>
        <authorList>
            <consortium name="The Broad Institute Genomics Platform"/>
            <consortium name="The Broad Institute Genome Sequencing Center for Infectious Disease"/>
            <person name="Wu L."/>
            <person name="Ma J."/>
        </authorList>
    </citation>
    <scope>NUCLEOTIDE SEQUENCE [LARGE SCALE GENOMIC DNA]</scope>
    <source>
        <strain evidence="2">JCM 18123</strain>
    </source>
</reference>
<keyword evidence="2" id="KW-1185">Reference proteome</keyword>
<evidence type="ECO:0000313" key="2">
    <source>
        <dbReference type="Proteomes" id="UP001499993"/>
    </source>
</evidence>
<gene>
    <name evidence="1" type="ORF">GCM10023224_38390</name>
</gene>
<dbReference type="Proteomes" id="UP001499993">
    <property type="component" value="Unassembled WGS sequence"/>
</dbReference>
<evidence type="ECO:0000313" key="1">
    <source>
        <dbReference type="EMBL" id="GAA4950408.1"/>
    </source>
</evidence>
<name>A0ABP9GQ77_9ACTN</name>
<proteinExistence type="predicted"/>